<dbReference type="OrthoDB" id="9803010at2"/>
<dbReference type="SUPFAM" id="SSF51735">
    <property type="entry name" value="NAD(P)-binding Rossmann-fold domains"/>
    <property type="match status" value="1"/>
</dbReference>
<dbReference type="AlphaFoldDB" id="S0EUB2"/>
<accession>S0EUB2</accession>
<evidence type="ECO:0000313" key="2">
    <source>
        <dbReference type="EMBL" id="CCW33902.1"/>
    </source>
</evidence>
<dbReference type="HOGENOM" id="CLU_007383_6_0_0"/>
<feature type="domain" description="NAD-dependent epimerase/dehydratase" evidence="1">
    <location>
        <begin position="4"/>
        <end position="232"/>
    </location>
</feature>
<keyword evidence="2" id="KW-0560">Oxidoreductase</keyword>
<dbReference type="GO" id="GO:0045552">
    <property type="term" value="F:dihydroflavanol 4-reductase activity"/>
    <property type="evidence" value="ECO:0007669"/>
    <property type="project" value="UniProtKB-EC"/>
</dbReference>
<dbReference type="PANTHER" id="PTHR48079:SF6">
    <property type="entry name" value="NAD(P)-BINDING DOMAIN-CONTAINING PROTEIN-RELATED"/>
    <property type="match status" value="1"/>
</dbReference>
<dbReference type="NCBIfam" id="TIGR03466">
    <property type="entry name" value="HpnA"/>
    <property type="match status" value="1"/>
</dbReference>
<keyword evidence="3" id="KW-1185">Reference proteome</keyword>
<dbReference type="InParanoid" id="S0EUB2"/>
<dbReference type="PATRIC" id="fig|1303518.3.peg.65"/>
<evidence type="ECO:0000313" key="3">
    <source>
        <dbReference type="Proteomes" id="UP000014227"/>
    </source>
</evidence>
<name>S0EUB2_CHTCT</name>
<dbReference type="RefSeq" id="WP_016481466.1">
    <property type="nucleotide sequence ID" value="NC_021487.1"/>
</dbReference>
<dbReference type="GO" id="GO:0004029">
    <property type="term" value="F:aldehyde dehydrogenase (NAD+) activity"/>
    <property type="evidence" value="ECO:0007669"/>
    <property type="project" value="TreeGrafter"/>
</dbReference>
<proteinExistence type="predicted"/>
<dbReference type="eggNOG" id="COG0451">
    <property type="taxonomic scope" value="Bacteria"/>
</dbReference>
<dbReference type="EC" id="1.1.1.219" evidence="2"/>
<dbReference type="KEGG" id="ccz:CCALI_00062"/>
<reference evidence="3" key="1">
    <citation type="submission" date="2013-03" db="EMBL/GenBank/DDBJ databases">
        <title>Genome sequence of Chthonomonas calidirosea, the first sequenced genome from the Armatimonadetes phylum (formally candidate division OP10).</title>
        <authorList>
            <person name="Lee K.C.Y."/>
            <person name="Morgan X.C."/>
            <person name="Dunfield P.F."/>
            <person name="Tamas I."/>
            <person name="Houghton K.M."/>
            <person name="Vyssotski M."/>
            <person name="Ryan J.L.J."/>
            <person name="Lagutin K."/>
            <person name="McDonald I.R."/>
            <person name="Stott M.B."/>
        </authorList>
    </citation>
    <scope>NUCLEOTIDE SEQUENCE [LARGE SCALE GENOMIC DNA]</scope>
    <source>
        <strain evidence="3">DSM 23976 / ICMP 18418 / T49</strain>
    </source>
</reference>
<organism evidence="2 3">
    <name type="scientific">Chthonomonas calidirosea (strain DSM 23976 / ICMP 18418 / T49)</name>
    <dbReference type="NCBI Taxonomy" id="1303518"/>
    <lineage>
        <taxon>Bacteria</taxon>
        <taxon>Bacillati</taxon>
        <taxon>Armatimonadota</taxon>
        <taxon>Chthonomonadia</taxon>
        <taxon>Chthonomonadales</taxon>
        <taxon>Chthonomonadaceae</taxon>
        <taxon>Chthonomonas</taxon>
    </lineage>
</organism>
<gene>
    <name evidence="2" type="ORF">CCALI_00062</name>
</gene>
<dbReference type="InterPro" id="IPR051783">
    <property type="entry name" value="NAD(P)-dependent_oxidoreduct"/>
</dbReference>
<dbReference type="InterPro" id="IPR017829">
    <property type="entry name" value="Hopanoid-assoc_sugar_epimerase"/>
</dbReference>
<dbReference type="InterPro" id="IPR001509">
    <property type="entry name" value="Epimerase_deHydtase"/>
</dbReference>
<dbReference type="InterPro" id="IPR036291">
    <property type="entry name" value="NAD(P)-bd_dom_sf"/>
</dbReference>
<dbReference type="Gene3D" id="3.40.50.720">
    <property type="entry name" value="NAD(P)-binding Rossmann-like Domain"/>
    <property type="match status" value="1"/>
</dbReference>
<dbReference type="Pfam" id="PF01370">
    <property type="entry name" value="Epimerase"/>
    <property type="match status" value="1"/>
</dbReference>
<dbReference type="STRING" id="454171.CP488_01096"/>
<dbReference type="CDD" id="cd05228">
    <property type="entry name" value="AR_FR_like_1_SDR_e"/>
    <property type="match status" value="1"/>
</dbReference>
<dbReference type="PANTHER" id="PTHR48079">
    <property type="entry name" value="PROTEIN YEEZ"/>
    <property type="match status" value="1"/>
</dbReference>
<evidence type="ECO:0000259" key="1">
    <source>
        <dbReference type="Pfam" id="PF01370"/>
    </source>
</evidence>
<dbReference type="EMBL" id="HF951689">
    <property type="protein sequence ID" value="CCW33902.1"/>
    <property type="molecule type" value="Genomic_DNA"/>
</dbReference>
<protein>
    <submittedName>
        <fullName evidence="2">Hopanoid-associated sugar epimerase</fullName>
        <ecNumber evidence="2">1.1.1.219</ecNumber>
    </submittedName>
</protein>
<dbReference type="Proteomes" id="UP000014227">
    <property type="component" value="Chromosome I"/>
</dbReference>
<dbReference type="GO" id="GO:0005737">
    <property type="term" value="C:cytoplasm"/>
    <property type="evidence" value="ECO:0007669"/>
    <property type="project" value="TreeGrafter"/>
</dbReference>
<sequence length="336" mass="37044">MPSLVTGATGFVGFHVARLLTARGQPIRVLTRPTSRRENLCALNPALYEEVCGDLTDIASLRKAVAGCDVVYHVAADYRLWARDPQQLYRANVEGTKNLLTAARDAGVRRVVYTSTVGVLGIPRDGSPGNEDTPVSLADMIGHYKRSKFLAEEVARQFAAEGLDVVIVNPSTPVGENDIKPTPTGRIIVDFLNRRLPAYVDTGLNLVDVRDVAEGILLAAEKGRTGQRYILGHRNVTLRQMLEMLAQISGLPAPRLRLPYAIAWCAVGLENLLVARLLKKEPTHPFEGVKMARYKMYFDSTRAVRELGMPQSPIEDALARAVAWFQEKGYAKKQKP</sequence>